<dbReference type="Gene3D" id="3.30.1360.120">
    <property type="entry name" value="Probable tRNA modification gtpase trme, domain 1"/>
    <property type="match status" value="1"/>
</dbReference>
<dbReference type="NCBIfam" id="TIGR00450">
    <property type="entry name" value="mnmE_trmE_thdF"/>
    <property type="match status" value="1"/>
</dbReference>
<evidence type="ECO:0000259" key="8">
    <source>
        <dbReference type="PROSITE" id="PS51709"/>
    </source>
</evidence>
<feature type="binding site" evidence="6">
    <location>
        <position position="254"/>
    </location>
    <ligand>
        <name>K(+)</name>
        <dbReference type="ChEBI" id="CHEBI:29103"/>
    </ligand>
</feature>
<dbReference type="InterPro" id="IPR005225">
    <property type="entry name" value="Small_GTP-bd"/>
</dbReference>
<keyword evidence="10" id="KW-1185">Reference proteome</keyword>
<feature type="binding site" evidence="6">
    <location>
        <position position="233"/>
    </location>
    <ligand>
        <name>K(+)</name>
        <dbReference type="ChEBI" id="CHEBI:29103"/>
    </ligand>
</feature>
<dbReference type="SUPFAM" id="SSF52540">
    <property type="entry name" value="P-loop containing nucleoside triphosphate hydrolases"/>
    <property type="match status" value="1"/>
</dbReference>
<keyword evidence="5 6" id="KW-0342">GTP-binding</keyword>
<dbReference type="InterPro" id="IPR025867">
    <property type="entry name" value="MnmE_helical"/>
</dbReference>
<dbReference type="Pfam" id="PF01926">
    <property type="entry name" value="MMR_HSR1"/>
    <property type="match status" value="1"/>
</dbReference>
<comment type="caution">
    <text evidence="9">The sequence shown here is derived from an EMBL/GenBank/DDBJ whole genome shotgun (WGS) entry which is preliminary data.</text>
</comment>
<dbReference type="Pfam" id="PF12631">
    <property type="entry name" value="MnmE_helical"/>
    <property type="match status" value="1"/>
</dbReference>
<proteinExistence type="inferred from homology"/>
<dbReference type="InterPro" id="IPR031168">
    <property type="entry name" value="G_TrmE"/>
</dbReference>
<dbReference type="InterPro" id="IPR027417">
    <property type="entry name" value="P-loop_NTPase"/>
</dbReference>
<dbReference type="CDD" id="cd14858">
    <property type="entry name" value="TrmE_N"/>
    <property type="match status" value="1"/>
</dbReference>
<feature type="binding site" evidence="6">
    <location>
        <position position="257"/>
    </location>
    <ligand>
        <name>K(+)</name>
        <dbReference type="ChEBI" id="CHEBI:29103"/>
    </ligand>
</feature>
<comment type="function">
    <text evidence="6">Exhibits a very high intrinsic GTPase hydrolysis rate. Involved in the addition of a carboxymethylaminomethyl (cmnm) group at the wobble position (U34) of certain tRNAs, forming tRNA-cmnm(5)s(2)U34.</text>
</comment>
<feature type="binding site" evidence="6">
    <location>
        <begin position="252"/>
        <end position="258"/>
    </location>
    <ligand>
        <name>GTP</name>
        <dbReference type="ChEBI" id="CHEBI:37565"/>
    </ligand>
</feature>
<dbReference type="CDD" id="cd04164">
    <property type="entry name" value="trmE"/>
    <property type="match status" value="1"/>
</dbReference>
<evidence type="ECO:0000256" key="4">
    <source>
        <dbReference type="ARBA" id="ARBA00022958"/>
    </source>
</evidence>
<feature type="binding site" evidence="6">
    <location>
        <position position="252"/>
    </location>
    <ligand>
        <name>K(+)</name>
        <dbReference type="ChEBI" id="CHEBI:29103"/>
    </ligand>
</feature>
<evidence type="ECO:0000256" key="2">
    <source>
        <dbReference type="ARBA" id="ARBA00022694"/>
    </source>
</evidence>
<feature type="binding site" evidence="6">
    <location>
        <position position="87"/>
    </location>
    <ligand>
        <name>(6S)-5-formyl-5,6,7,8-tetrahydrofolate</name>
        <dbReference type="ChEBI" id="CHEBI:57457"/>
    </ligand>
</feature>
<dbReference type="PRINTS" id="PR00326">
    <property type="entry name" value="GTP1OBG"/>
</dbReference>
<keyword evidence="6" id="KW-0963">Cytoplasm</keyword>
<dbReference type="EMBL" id="JAZDWZ010000004">
    <property type="protein sequence ID" value="MEE3928263.1"/>
    <property type="molecule type" value="Genomic_DNA"/>
</dbReference>
<keyword evidence="6" id="KW-0460">Magnesium</keyword>
<feature type="binding site" evidence="6">
    <location>
        <begin position="233"/>
        <end position="238"/>
    </location>
    <ligand>
        <name>GTP</name>
        <dbReference type="ChEBI" id="CHEBI:37565"/>
    </ligand>
</feature>
<dbReference type="HAMAP" id="MF_00379">
    <property type="entry name" value="GTPase_MnmE"/>
    <property type="match status" value="1"/>
</dbReference>
<organism evidence="9 10">
    <name type="scientific">Mycoplasmopsis ciconiae</name>
    <dbReference type="NCBI Taxonomy" id="561067"/>
    <lineage>
        <taxon>Bacteria</taxon>
        <taxon>Bacillati</taxon>
        <taxon>Mycoplasmatota</taxon>
        <taxon>Mycoplasmoidales</taxon>
        <taxon>Metamycoplasmataceae</taxon>
        <taxon>Mycoplasmopsis</taxon>
    </lineage>
</organism>
<dbReference type="Gene3D" id="1.20.120.430">
    <property type="entry name" value="tRNA modification GTPase MnmE domain 2"/>
    <property type="match status" value="1"/>
</dbReference>
<accession>A0ABU7ML71</accession>
<dbReference type="InterPro" id="IPR018948">
    <property type="entry name" value="GTP-bd_TrmE_N"/>
</dbReference>
<dbReference type="RefSeq" id="WP_330500676.1">
    <property type="nucleotide sequence ID" value="NZ_JAZDWZ010000004.1"/>
</dbReference>
<keyword evidence="2 6" id="KW-0819">tRNA processing</keyword>
<dbReference type="InterPro" id="IPR004520">
    <property type="entry name" value="GTPase_MnmE"/>
</dbReference>
<evidence type="ECO:0000256" key="7">
    <source>
        <dbReference type="RuleBase" id="RU003313"/>
    </source>
</evidence>
<comment type="subunit">
    <text evidence="6">Homodimer. Heterotetramer of two MnmE and two MnmG subunits.</text>
</comment>
<evidence type="ECO:0000256" key="3">
    <source>
        <dbReference type="ARBA" id="ARBA00022741"/>
    </source>
</evidence>
<evidence type="ECO:0000313" key="9">
    <source>
        <dbReference type="EMBL" id="MEE3928263.1"/>
    </source>
</evidence>
<dbReference type="Proteomes" id="UP001344817">
    <property type="component" value="Unassembled WGS sequence"/>
</dbReference>
<feature type="domain" description="TrmE-type G" evidence="8">
    <location>
        <begin position="223"/>
        <end position="377"/>
    </location>
</feature>
<dbReference type="InterPro" id="IPR027266">
    <property type="entry name" value="TrmE/GcvT-like"/>
</dbReference>
<comment type="similarity">
    <text evidence="1 6 7">Belongs to the TRAFAC class TrmE-Era-EngA-EngB-Septin-like GTPase superfamily. TrmE GTPase family.</text>
</comment>
<dbReference type="Gene3D" id="3.40.50.300">
    <property type="entry name" value="P-loop containing nucleotide triphosphate hydrolases"/>
    <property type="match status" value="1"/>
</dbReference>
<feature type="binding site" evidence="6">
    <location>
        <position position="454"/>
    </location>
    <ligand>
        <name>(6S)-5-formyl-5,6,7,8-tetrahydrofolate</name>
        <dbReference type="ChEBI" id="CHEBI:57457"/>
    </ligand>
</feature>
<dbReference type="PANTHER" id="PTHR42714">
    <property type="entry name" value="TRNA MODIFICATION GTPASE GTPBP3"/>
    <property type="match status" value="1"/>
</dbReference>
<dbReference type="SUPFAM" id="SSF116878">
    <property type="entry name" value="TrmE connector domain"/>
    <property type="match status" value="1"/>
</dbReference>
<keyword evidence="6" id="KW-0378">Hydrolase</keyword>
<gene>
    <name evidence="6 9" type="primary">mnmE</name>
    <name evidence="6" type="synonym">trmE</name>
    <name evidence="9" type="ORF">V2E24_01560</name>
</gene>
<feature type="binding site" evidence="6">
    <location>
        <begin position="277"/>
        <end position="280"/>
    </location>
    <ligand>
        <name>GTP</name>
        <dbReference type="ChEBI" id="CHEBI:37565"/>
    </ligand>
</feature>
<sequence>MNDNIAAISSGYNSNQAISIVRVCGPDALEIVNKIFKGQKAKDRSISYGHIYDKDKLIDEVLVMWFIGSLENNKIVYHNYVGEPLVEINCHGGVVVTNLILELLLRNGARLAQPGEFTRRAFLNGKMDLIKAEAIHDLIFAKTNKQAQASVNRFKGKTADLIDNLSNKLAYLIGLCEVNIDYPEYNDIEVITDEDIKPKIKDLIKELKEIIRVSENSKYIFEGVNTAILGKPNVGKSSLLNALLNDDKAIVTDIAGTTRDIIEASYQVDGILFKLIDTAGLRKSDEKIENIGIEKSLKQIEKAQLIIHVIDPTQQNNEYDELIANEAKKYNKKYIKVINKKDLIIDQKNCETDEYIYTSAINNDIKELENKLIKEYSNIDIDDDKIMSNTRQISLVKSALDSLENAIEALDNYLSFDVIIVDINEAWESLQNIKGKVNREDLLDVMFKNFCLGK</sequence>
<feature type="binding site" evidence="6">
    <location>
        <position position="22"/>
    </location>
    <ligand>
        <name>(6S)-5-formyl-5,6,7,8-tetrahydrofolate</name>
        <dbReference type="ChEBI" id="CHEBI:57457"/>
    </ligand>
</feature>
<dbReference type="Pfam" id="PF10396">
    <property type="entry name" value="TrmE_N"/>
    <property type="match status" value="1"/>
</dbReference>
<dbReference type="PANTHER" id="PTHR42714:SF2">
    <property type="entry name" value="TRNA MODIFICATION GTPASE GTPBP3, MITOCHONDRIAL"/>
    <property type="match status" value="1"/>
</dbReference>
<feature type="binding site" evidence="6">
    <location>
        <position position="258"/>
    </location>
    <ligand>
        <name>Mg(2+)</name>
        <dbReference type="ChEBI" id="CHEBI:18420"/>
    </ligand>
</feature>
<evidence type="ECO:0000256" key="1">
    <source>
        <dbReference type="ARBA" id="ARBA00011043"/>
    </source>
</evidence>
<keyword evidence="3 6" id="KW-0547">Nucleotide-binding</keyword>
<keyword evidence="4 6" id="KW-0630">Potassium</keyword>
<dbReference type="InterPro" id="IPR006073">
    <property type="entry name" value="GTP-bd"/>
</dbReference>
<dbReference type="PROSITE" id="PS51709">
    <property type="entry name" value="G_TRME"/>
    <property type="match status" value="1"/>
</dbReference>
<comment type="subcellular location">
    <subcellularLocation>
        <location evidence="6">Cytoplasm</location>
    </subcellularLocation>
</comment>
<comment type="caution">
    <text evidence="6">Lacks conserved residue(s) required for the propagation of feature annotation.</text>
</comment>
<keyword evidence="6" id="KW-0479">Metal-binding</keyword>
<feature type="binding site" evidence="6">
    <location>
        <position position="237"/>
    </location>
    <ligand>
        <name>Mg(2+)</name>
        <dbReference type="ChEBI" id="CHEBI:18420"/>
    </ligand>
</feature>
<dbReference type="EC" id="3.6.-.-" evidence="6"/>
<evidence type="ECO:0000256" key="6">
    <source>
        <dbReference type="HAMAP-Rule" id="MF_00379"/>
    </source>
</evidence>
<name>A0ABU7ML71_9BACT</name>
<protein>
    <recommendedName>
        <fullName evidence="6">tRNA modification GTPase MnmE</fullName>
        <ecNumber evidence="6">3.6.-.-</ecNumber>
    </recommendedName>
</protein>
<feature type="binding site" evidence="6">
    <location>
        <position position="126"/>
    </location>
    <ligand>
        <name>(6S)-5-formyl-5,6,7,8-tetrahydrofolate</name>
        <dbReference type="ChEBI" id="CHEBI:57457"/>
    </ligand>
</feature>
<dbReference type="InterPro" id="IPR027368">
    <property type="entry name" value="MnmE_dom2"/>
</dbReference>
<dbReference type="NCBIfam" id="TIGR00231">
    <property type="entry name" value="small_GTP"/>
    <property type="match status" value="1"/>
</dbReference>
<comment type="cofactor">
    <cofactor evidence="6">
        <name>K(+)</name>
        <dbReference type="ChEBI" id="CHEBI:29103"/>
    </cofactor>
    <text evidence="6">Binds 1 potassium ion per subunit.</text>
</comment>
<reference evidence="9" key="1">
    <citation type="submission" date="2024-01" db="EMBL/GenBank/DDBJ databases">
        <title>Genome sequence of Mycoplasma ciconiae type strain DSM 25251.</title>
        <authorList>
            <person name="Spergser J."/>
        </authorList>
    </citation>
    <scope>NUCLEOTIDE SEQUENCE [LARGE SCALE GENOMIC DNA]</scope>
    <source>
        <strain evidence="9">DSM 25251</strain>
    </source>
</reference>
<evidence type="ECO:0000256" key="5">
    <source>
        <dbReference type="ARBA" id="ARBA00023134"/>
    </source>
</evidence>
<evidence type="ECO:0000313" key="10">
    <source>
        <dbReference type="Proteomes" id="UP001344817"/>
    </source>
</evidence>